<evidence type="ECO:0008006" key="8">
    <source>
        <dbReference type="Google" id="ProtNLM"/>
    </source>
</evidence>
<sequence>MRQKITAGIEVVRPLNGAIAALSVLIGAMLTKQGITHTVWLAALSCFLITGGGNAINDIADTDIDMVNKPKRPIPSGRLSRKGAWILSSSLFIPGIAIVAPVSFELIKMAIPVTCLLFLYSFSLKRKGLRGNTAVAFLGGLPFVYGGIAAKYATPTIIPFVFAFLFHLSRELVKDIEDMEGDRGYAQTFPLVHGVKRTIKLVNTLLILLIAFTFFPYMAGIYRLPYFLSVLFLVNIPLVLFLFLMNGERISFSRADRLLKLGMLGGMVALILAGF</sequence>
<evidence type="ECO:0000256" key="4">
    <source>
        <dbReference type="ARBA" id="ARBA00023136"/>
    </source>
</evidence>
<dbReference type="InterPro" id="IPR044878">
    <property type="entry name" value="UbiA_sf"/>
</dbReference>
<evidence type="ECO:0000256" key="1">
    <source>
        <dbReference type="ARBA" id="ARBA00004141"/>
    </source>
</evidence>
<protein>
    <recommendedName>
        <fullName evidence="8">Geranylgeranylglycerol-phosphate geranylgeranyltransferase</fullName>
    </recommendedName>
</protein>
<reference evidence="6 7" key="1">
    <citation type="submission" date="2017-07" db="EMBL/GenBank/DDBJ databases">
        <title>Recovery of genomes from metagenomes via a dereplication, aggregation, and scoring strategy.</title>
        <authorList>
            <person name="Sieber C.M."/>
            <person name="Probst A.J."/>
            <person name="Sharrar A."/>
            <person name="Thomas B.C."/>
            <person name="Hess M."/>
            <person name="Tringe S.G."/>
            <person name="Banfield J.F."/>
        </authorList>
    </citation>
    <scope>NUCLEOTIDE SEQUENCE [LARGE SCALE GENOMIC DNA]</scope>
    <source>
        <strain evidence="6">JGI_Cruoil_03_44_89</strain>
    </source>
</reference>
<dbReference type="GO" id="GO:0016765">
    <property type="term" value="F:transferase activity, transferring alkyl or aryl (other than methyl) groups"/>
    <property type="evidence" value="ECO:0007669"/>
    <property type="project" value="InterPro"/>
</dbReference>
<comment type="subcellular location">
    <subcellularLocation>
        <location evidence="1">Membrane</location>
        <topology evidence="1">Multi-pass membrane protein</topology>
    </subcellularLocation>
</comment>
<keyword evidence="2 5" id="KW-0812">Transmembrane</keyword>
<dbReference type="PANTHER" id="PTHR42723:SF1">
    <property type="entry name" value="CHLOROPHYLL SYNTHASE, CHLOROPLASTIC"/>
    <property type="match status" value="1"/>
</dbReference>
<evidence type="ECO:0000313" key="6">
    <source>
        <dbReference type="EMBL" id="OYD14658.1"/>
    </source>
</evidence>
<feature type="transmembrane region" description="Helical" evidence="5">
    <location>
        <begin position="12"/>
        <end position="31"/>
    </location>
</feature>
<name>A0A235BQP6_UNCW3</name>
<dbReference type="CDD" id="cd13961">
    <property type="entry name" value="PT_UbiA_DGGGPS"/>
    <property type="match status" value="1"/>
</dbReference>
<dbReference type="PANTHER" id="PTHR42723">
    <property type="entry name" value="CHLOROPHYLL SYNTHASE"/>
    <property type="match status" value="1"/>
</dbReference>
<feature type="transmembrane region" description="Helical" evidence="5">
    <location>
        <begin position="37"/>
        <end position="56"/>
    </location>
</feature>
<organism evidence="6 7">
    <name type="scientific">candidate division WOR-3 bacterium JGI_Cruoil_03_44_89</name>
    <dbReference type="NCBI Taxonomy" id="1973748"/>
    <lineage>
        <taxon>Bacteria</taxon>
        <taxon>Bacteria division WOR-3</taxon>
    </lineage>
</organism>
<comment type="caution">
    <text evidence="6">The sequence shown here is derived from an EMBL/GenBank/DDBJ whole genome shotgun (WGS) entry which is preliminary data.</text>
</comment>
<dbReference type="InterPro" id="IPR000537">
    <property type="entry name" value="UbiA_prenyltransferase"/>
</dbReference>
<dbReference type="EMBL" id="NOZQ01000168">
    <property type="protein sequence ID" value="OYD14658.1"/>
    <property type="molecule type" value="Genomic_DNA"/>
</dbReference>
<feature type="transmembrane region" description="Helical" evidence="5">
    <location>
        <begin position="201"/>
        <end position="220"/>
    </location>
</feature>
<proteinExistence type="predicted"/>
<feature type="transmembrane region" description="Helical" evidence="5">
    <location>
        <begin position="257"/>
        <end position="274"/>
    </location>
</feature>
<evidence type="ECO:0000256" key="3">
    <source>
        <dbReference type="ARBA" id="ARBA00022989"/>
    </source>
</evidence>
<keyword evidence="4 5" id="KW-0472">Membrane</keyword>
<feature type="transmembrane region" description="Helical" evidence="5">
    <location>
        <begin position="83"/>
        <end position="100"/>
    </location>
</feature>
<dbReference type="InterPro" id="IPR050475">
    <property type="entry name" value="Prenyltransferase_related"/>
</dbReference>
<evidence type="ECO:0000313" key="7">
    <source>
        <dbReference type="Proteomes" id="UP000215215"/>
    </source>
</evidence>
<dbReference type="AlphaFoldDB" id="A0A235BQP6"/>
<keyword evidence="3 5" id="KW-1133">Transmembrane helix</keyword>
<dbReference type="Gene3D" id="1.10.357.140">
    <property type="entry name" value="UbiA prenyltransferase"/>
    <property type="match status" value="1"/>
</dbReference>
<accession>A0A235BQP6</accession>
<dbReference type="Pfam" id="PF01040">
    <property type="entry name" value="UbiA"/>
    <property type="match status" value="1"/>
</dbReference>
<evidence type="ECO:0000256" key="2">
    <source>
        <dbReference type="ARBA" id="ARBA00022692"/>
    </source>
</evidence>
<gene>
    <name evidence="6" type="ORF">CH333_07505</name>
</gene>
<dbReference type="GO" id="GO:0016020">
    <property type="term" value="C:membrane"/>
    <property type="evidence" value="ECO:0007669"/>
    <property type="project" value="UniProtKB-SubCell"/>
</dbReference>
<feature type="transmembrane region" description="Helical" evidence="5">
    <location>
        <begin position="226"/>
        <end position="245"/>
    </location>
</feature>
<evidence type="ECO:0000256" key="5">
    <source>
        <dbReference type="SAM" id="Phobius"/>
    </source>
</evidence>
<dbReference type="Proteomes" id="UP000215215">
    <property type="component" value="Unassembled WGS sequence"/>
</dbReference>